<dbReference type="Proteomes" id="UP001215151">
    <property type="component" value="Unassembled WGS sequence"/>
</dbReference>
<proteinExistence type="predicted"/>
<feature type="region of interest" description="Disordered" evidence="1">
    <location>
        <begin position="304"/>
        <end position="378"/>
    </location>
</feature>
<evidence type="ECO:0000313" key="2">
    <source>
        <dbReference type="EMBL" id="KAJ8486943.1"/>
    </source>
</evidence>
<comment type="caution">
    <text evidence="2">The sequence shown here is derived from an EMBL/GenBank/DDBJ whole genome shotgun (WGS) entry which is preliminary data.</text>
</comment>
<keyword evidence="3" id="KW-1185">Reference proteome</keyword>
<sequence length="799" mass="87319">MGRPLWASKEELEWVQDQLPGFREAQANGTTKRYITSCQQDFLNHFWKDTETGEVRDSVVDRDGETITAQKRSRQIHDWLWNRRVGKSTTKAKATAELELQGKKTGKRQPYQVYMKLYKQVIMPKIKADYNTYLGDVSEDEDIVGWWKFACARAKEMLADETDDVKKEVEEYDGQDLEVGLEEFLESLEEEIAPEVEAQLQQRARRIQEVIDGLPKVLQGVLERVEEQTGWKATILLGGPRPDTGGLSAIYLHQGETMHLGQQFGDVCKPWSDLETSWNKFIVSCFPAKVRDRLHMMYLGKSVGETDVKSSPTPLRHTPAPPANGTASGPGGARLGTPATVPANSCGSSASSTLVSSEGTATAGRSGTTQQNPEEDFEAERRATIQRNQEHLAALGLAHGILPQSTSVKKTPKPRKQKGQLAPAPTQRKTRSQASSSPATSTTSSSPDPAPATEPLVTTTGAKLTNTSPRLPAVSTTPLNDASTMAMPVPQLPPSSKTAAGAEMTLSEPTAPLPTADIRTTPPALMAPSANLSTSTIPSTAASGTSVLSTQTAAVPKSSEPSLSAQPPLAPPAPQPEANPTPEALLSGSSSEVSSTVKRHQAPGGGVPLIHASTTTDPPDSTATVLSLVSEDQPEWINNTLAYFSLIDGGDEWKQLVTSRVAFEKALGFPHGQEAQNRLPTERQPEEVRMWMKQHRSYEKIPKIRSAQFAVEWREWWCHLQPPSRLPQEETWPLPRVLPLDADEWDALCRGGNNGFFLVVSYELVRYMLQSLYDTDVADSQILATVVEDQNGLVLSRTL</sequence>
<name>A0AAD7TVY3_9APHY</name>
<gene>
    <name evidence="2" type="ORF">ONZ51_g4502</name>
</gene>
<feature type="compositionally biased region" description="Low complexity" evidence="1">
    <location>
        <begin position="612"/>
        <end position="623"/>
    </location>
</feature>
<protein>
    <submittedName>
        <fullName evidence="2">Uncharacterized protein</fullName>
    </submittedName>
</protein>
<feature type="compositionally biased region" description="Polar residues" evidence="1">
    <location>
        <begin position="456"/>
        <end position="483"/>
    </location>
</feature>
<dbReference type="EMBL" id="JAPEVG010000088">
    <property type="protein sequence ID" value="KAJ8486943.1"/>
    <property type="molecule type" value="Genomic_DNA"/>
</dbReference>
<feature type="compositionally biased region" description="Low complexity" evidence="1">
    <location>
        <begin position="558"/>
        <end position="567"/>
    </location>
</feature>
<feature type="compositionally biased region" description="Pro residues" evidence="1">
    <location>
        <begin position="568"/>
        <end position="579"/>
    </location>
</feature>
<dbReference type="AlphaFoldDB" id="A0AAD7TVY3"/>
<feature type="compositionally biased region" description="Low complexity" evidence="1">
    <location>
        <begin position="434"/>
        <end position="453"/>
    </location>
</feature>
<reference evidence="2" key="1">
    <citation type="submission" date="2022-11" db="EMBL/GenBank/DDBJ databases">
        <title>Genome Sequence of Cubamyces cubensis.</title>
        <authorList>
            <person name="Buettner E."/>
        </authorList>
    </citation>
    <scope>NUCLEOTIDE SEQUENCE</scope>
    <source>
        <strain evidence="2">MPL-01</strain>
    </source>
</reference>
<accession>A0AAD7TVY3</accession>
<evidence type="ECO:0000313" key="3">
    <source>
        <dbReference type="Proteomes" id="UP001215151"/>
    </source>
</evidence>
<evidence type="ECO:0000256" key="1">
    <source>
        <dbReference type="SAM" id="MobiDB-lite"/>
    </source>
</evidence>
<feature type="compositionally biased region" description="Polar residues" evidence="1">
    <location>
        <begin position="342"/>
        <end position="372"/>
    </location>
</feature>
<feature type="region of interest" description="Disordered" evidence="1">
    <location>
        <begin position="399"/>
        <end position="623"/>
    </location>
</feature>
<organism evidence="2 3">
    <name type="scientific">Trametes cubensis</name>
    <dbReference type="NCBI Taxonomy" id="1111947"/>
    <lineage>
        <taxon>Eukaryota</taxon>
        <taxon>Fungi</taxon>
        <taxon>Dikarya</taxon>
        <taxon>Basidiomycota</taxon>
        <taxon>Agaricomycotina</taxon>
        <taxon>Agaricomycetes</taxon>
        <taxon>Polyporales</taxon>
        <taxon>Polyporaceae</taxon>
        <taxon>Trametes</taxon>
    </lineage>
</organism>
<feature type="compositionally biased region" description="Polar residues" evidence="1">
    <location>
        <begin position="530"/>
        <end position="553"/>
    </location>
</feature>